<protein>
    <submittedName>
        <fullName evidence="1">Uncharacterized protein</fullName>
    </submittedName>
</protein>
<name>A0A6A7A7W8_9PLEO</name>
<dbReference type="OrthoDB" id="341259at2759"/>
<dbReference type="AlphaFoldDB" id="A0A6A7A7W8"/>
<reference evidence="1" key="1">
    <citation type="journal article" date="2020" name="Stud. Mycol.">
        <title>101 Dothideomycetes genomes: a test case for predicting lifestyles and emergence of pathogens.</title>
        <authorList>
            <person name="Haridas S."/>
            <person name="Albert R."/>
            <person name="Binder M."/>
            <person name="Bloem J."/>
            <person name="Labutti K."/>
            <person name="Salamov A."/>
            <person name="Andreopoulos B."/>
            <person name="Baker S."/>
            <person name="Barry K."/>
            <person name="Bills G."/>
            <person name="Bluhm B."/>
            <person name="Cannon C."/>
            <person name="Castanera R."/>
            <person name="Culley D."/>
            <person name="Daum C."/>
            <person name="Ezra D."/>
            <person name="Gonzalez J."/>
            <person name="Henrissat B."/>
            <person name="Kuo A."/>
            <person name="Liang C."/>
            <person name="Lipzen A."/>
            <person name="Lutzoni F."/>
            <person name="Magnuson J."/>
            <person name="Mondo S."/>
            <person name="Nolan M."/>
            <person name="Ohm R."/>
            <person name="Pangilinan J."/>
            <person name="Park H.-J."/>
            <person name="Ramirez L."/>
            <person name="Alfaro M."/>
            <person name="Sun H."/>
            <person name="Tritt A."/>
            <person name="Yoshinaga Y."/>
            <person name="Zwiers L.-H."/>
            <person name="Turgeon B."/>
            <person name="Goodwin S."/>
            <person name="Spatafora J."/>
            <person name="Crous P."/>
            <person name="Grigoriev I."/>
        </authorList>
    </citation>
    <scope>NUCLEOTIDE SEQUENCE</scope>
    <source>
        <strain evidence="1">CBS 113818</strain>
    </source>
</reference>
<keyword evidence="2" id="KW-1185">Reference proteome</keyword>
<evidence type="ECO:0000313" key="2">
    <source>
        <dbReference type="Proteomes" id="UP000799424"/>
    </source>
</evidence>
<proteinExistence type="predicted"/>
<evidence type="ECO:0000313" key="1">
    <source>
        <dbReference type="EMBL" id="KAF2829391.1"/>
    </source>
</evidence>
<dbReference type="Proteomes" id="UP000799424">
    <property type="component" value="Unassembled WGS sequence"/>
</dbReference>
<organism evidence="1 2">
    <name type="scientific">Ophiobolus disseminans</name>
    <dbReference type="NCBI Taxonomy" id="1469910"/>
    <lineage>
        <taxon>Eukaryota</taxon>
        <taxon>Fungi</taxon>
        <taxon>Dikarya</taxon>
        <taxon>Ascomycota</taxon>
        <taxon>Pezizomycotina</taxon>
        <taxon>Dothideomycetes</taxon>
        <taxon>Pleosporomycetidae</taxon>
        <taxon>Pleosporales</taxon>
        <taxon>Pleosporineae</taxon>
        <taxon>Phaeosphaeriaceae</taxon>
        <taxon>Ophiobolus</taxon>
    </lineage>
</organism>
<sequence length="117" mass="12579">MAEIAVVVGLIAACSTITVRAATIGKDLYTLISKYKTADKKVLQLSTHVKAVRVVSRLLSTWLEGEAVGSEEVEEVKKDLLEILEACGNLLLELEEHVTGALGEAERVGVKGALQYI</sequence>
<dbReference type="EMBL" id="MU006221">
    <property type="protein sequence ID" value="KAF2829391.1"/>
    <property type="molecule type" value="Genomic_DNA"/>
</dbReference>
<accession>A0A6A7A7W8</accession>
<gene>
    <name evidence="1" type="ORF">CC86DRAFT_404033</name>
</gene>